<dbReference type="Proteomes" id="UP000676804">
    <property type="component" value="Unassembled WGS sequence"/>
</dbReference>
<organism evidence="2 4">
    <name type="scientific">Bacillus australimaris</name>
    <dbReference type="NCBI Taxonomy" id="1326968"/>
    <lineage>
        <taxon>Bacteria</taxon>
        <taxon>Bacillati</taxon>
        <taxon>Bacillota</taxon>
        <taxon>Bacilli</taxon>
        <taxon>Bacillales</taxon>
        <taxon>Bacillaceae</taxon>
        <taxon>Bacillus</taxon>
    </lineage>
</organism>
<reference evidence="1 3" key="1">
    <citation type="submission" date="2015-07" db="EMBL/GenBank/DDBJ databases">
        <title>Bacillus zhangzhouensis sp. nov. and Bacillus nanhaiticus sp. nov.</title>
        <authorList>
            <person name="Liu Y."/>
            <person name="Lai Q."/>
            <person name="Shao Z."/>
        </authorList>
    </citation>
    <scope>NUCLEOTIDE SEQUENCE [LARGE SCALE GENOMIC DNA]</scope>
    <source>
        <strain evidence="1 3">NH7I_1</strain>
    </source>
</reference>
<sequence length="69" mass="8223">MAWLLDEKIQQFITGFDFTHLNQINESHYFKEYNEHDDLINCIALRIPYRICDSTSRKPSGIRPYIVCT</sequence>
<dbReference type="Proteomes" id="UP000050272">
    <property type="component" value="Unassembled WGS sequence"/>
</dbReference>
<proteinExistence type="predicted"/>
<dbReference type="RefSeq" id="WP_060697433.1">
    <property type="nucleotide sequence ID" value="NZ_JAGQFH010000001.1"/>
</dbReference>
<evidence type="ECO:0000313" key="4">
    <source>
        <dbReference type="Proteomes" id="UP000676804"/>
    </source>
</evidence>
<reference evidence="2 4" key="2">
    <citation type="submission" date="2021-04" db="EMBL/GenBank/DDBJ databases">
        <title>Isolation of newly marine bacteria for enzymatic activity.</title>
        <authorList>
            <person name="Hadi W.A.M."/>
            <person name="Nair A.J.J."/>
            <person name="Edwin B.T."/>
        </authorList>
    </citation>
    <scope>NUCLEOTIDE SEQUENCE [LARGE SCALE GENOMIC DNA]</scope>
    <source>
        <strain evidence="2 4">B28A</strain>
    </source>
</reference>
<accession>A0ABD4QE58</accession>
<comment type="caution">
    <text evidence="2">The sequence shown here is derived from an EMBL/GenBank/DDBJ whole genome shotgun (WGS) entry which is preliminary data.</text>
</comment>
<dbReference type="EMBL" id="LGYN01000001">
    <property type="protein sequence ID" value="KPN15722.1"/>
    <property type="molecule type" value="Genomic_DNA"/>
</dbReference>
<dbReference type="AlphaFoldDB" id="A0ABD4QE58"/>
<evidence type="ECO:0000313" key="1">
    <source>
        <dbReference type="EMBL" id="KPN15722.1"/>
    </source>
</evidence>
<gene>
    <name evidence="1" type="ORF">AKG37_02550</name>
    <name evidence="2" type="ORF">KCQ59_02625</name>
</gene>
<evidence type="ECO:0008006" key="5">
    <source>
        <dbReference type="Google" id="ProtNLM"/>
    </source>
</evidence>
<evidence type="ECO:0000313" key="3">
    <source>
        <dbReference type="Proteomes" id="UP000050272"/>
    </source>
</evidence>
<keyword evidence="3" id="KW-1185">Reference proteome</keyword>
<dbReference type="EMBL" id="JAGQFH010000001">
    <property type="protein sequence ID" value="MBR8688679.1"/>
    <property type="molecule type" value="Genomic_DNA"/>
</dbReference>
<protein>
    <recommendedName>
        <fullName evidence="5">Transposase</fullName>
    </recommendedName>
</protein>
<evidence type="ECO:0000313" key="2">
    <source>
        <dbReference type="EMBL" id="MBR8688679.1"/>
    </source>
</evidence>
<name>A0ABD4QE58_9BACI</name>